<proteinExistence type="predicted"/>
<dbReference type="EMBL" id="BK016080">
    <property type="protein sequence ID" value="DAF93169.1"/>
    <property type="molecule type" value="Genomic_DNA"/>
</dbReference>
<organism evidence="1">
    <name type="scientific">Myoviridae sp. ctcyQ27</name>
    <dbReference type="NCBI Taxonomy" id="2825139"/>
    <lineage>
        <taxon>Viruses</taxon>
        <taxon>Duplodnaviria</taxon>
        <taxon>Heunggongvirae</taxon>
        <taxon>Uroviricota</taxon>
        <taxon>Caudoviricetes</taxon>
    </lineage>
</organism>
<name>A0A8S5UFA0_9CAUD</name>
<evidence type="ECO:0000313" key="1">
    <source>
        <dbReference type="EMBL" id="DAF93169.1"/>
    </source>
</evidence>
<reference evidence="1" key="1">
    <citation type="journal article" date="2021" name="Proc. Natl. Acad. Sci. U.S.A.">
        <title>A Catalog of Tens of Thousands of Viruses from Human Metagenomes Reveals Hidden Associations with Chronic Diseases.</title>
        <authorList>
            <person name="Tisza M.J."/>
            <person name="Buck C.B."/>
        </authorList>
    </citation>
    <scope>NUCLEOTIDE SEQUENCE</scope>
    <source>
        <strain evidence="1">CtcyQ27</strain>
    </source>
</reference>
<accession>A0A8S5UFA0</accession>
<protein>
    <submittedName>
        <fullName evidence="1">Uncharacterized protein</fullName>
    </submittedName>
</protein>
<sequence length="87" mass="9650">MTTNDFMKAILPVAGDIVKDVVMNKMGNGENNNIEKTKVDIDKKKSGIDIFSKPDKIVVNVNIYMNIYSGLGSNALSMTGKNYIEEY</sequence>